<reference evidence="2" key="1">
    <citation type="journal article" date="2019" name="Int. J. Syst. Evol. Microbiol.">
        <title>The Global Catalogue of Microorganisms (GCM) 10K type strain sequencing project: providing services to taxonomists for standard genome sequencing and annotation.</title>
        <authorList>
            <consortium name="The Broad Institute Genomics Platform"/>
            <consortium name="The Broad Institute Genome Sequencing Center for Infectious Disease"/>
            <person name="Wu L."/>
            <person name="Ma J."/>
        </authorList>
    </citation>
    <scope>NUCLEOTIDE SEQUENCE [LARGE SCALE GENOMIC DNA]</scope>
    <source>
        <strain evidence="2">CCM 8689</strain>
    </source>
</reference>
<protein>
    <recommendedName>
        <fullName evidence="3">Lipoprotein</fullName>
    </recommendedName>
</protein>
<dbReference type="RefSeq" id="WP_378960989.1">
    <property type="nucleotide sequence ID" value="NZ_JBHRXC010000016.1"/>
</dbReference>
<organism evidence="1 2">
    <name type="scientific">Pedobacter jamesrossensis</name>
    <dbReference type="NCBI Taxonomy" id="1908238"/>
    <lineage>
        <taxon>Bacteria</taxon>
        <taxon>Pseudomonadati</taxon>
        <taxon>Bacteroidota</taxon>
        <taxon>Sphingobacteriia</taxon>
        <taxon>Sphingobacteriales</taxon>
        <taxon>Sphingobacteriaceae</taxon>
        <taxon>Pedobacter</taxon>
    </lineage>
</organism>
<dbReference type="Proteomes" id="UP001595792">
    <property type="component" value="Unassembled WGS sequence"/>
</dbReference>
<dbReference type="EMBL" id="JBHSBY010000118">
    <property type="protein sequence ID" value="MFC4197471.1"/>
    <property type="molecule type" value="Genomic_DNA"/>
</dbReference>
<comment type="caution">
    <text evidence="1">The sequence shown here is derived from an EMBL/GenBank/DDBJ whole genome shotgun (WGS) entry which is preliminary data.</text>
</comment>
<dbReference type="PROSITE" id="PS51257">
    <property type="entry name" value="PROKAR_LIPOPROTEIN"/>
    <property type="match status" value="1"/>
</dbReference>
<sequence>MNILSKSCLTLLTSISVISCQNGKTANEKEAEQRKSTEVEKSIKGCYRYAVNKDTLQLAITAVNGNQVEGAILYNFYEKDDSKGIFKGTYSNGILNGEFTAEGEGKTSIREISFKKVGDVFVQGTGDMEQKGEKELFSKPTKINYGGNLKFAHTEECLP</sequence>
<name>A0ABV8NKZ5_9SPHI</name>
<keyword evidence="2" id="KW-1185">Reference proteome</keyword>
<evidence type="ECO:0000313" key="1">
    <source>
        <dbReference type="EMBL" id="MFC4197471.1"/>
    </source>
</evidence>
<evidence type="ECO:0008006" key="3">
    <source>
        <dbReference type="Google" id="ProtNLM"/>
    </source>
</evidence>
<gene>
    <name evidence="1" type="ORF">ACFOUY_12265</name>
</gene>
<evidence type="ECO:0000313" key="2">
    <source>
        <dbReference type="Proteomes" id="UP001595792"/>
    </source>
</evidence>
<proteinExistence type="predicted"/>
<accession>A0ABV8NKZ5</accession>